<organism evidence="1 2">
    <name type="scientific">Cardiobacterium valvarum</name>
    <dbReference type="NCBI Taxonomy" id="194702"/>
    <lineage>
        <taxon>Bacteria</taxon>
        <taxon>Pseudomonadati</taxon>
        <taxon>Pseudomonadota</taxon>
        <taxon>Gammaproteobacteria</taxon>
        <taxon>Cardiobacteriales</taxon>
        <taxon>Cardiobacteriaceae</taxon>
        <taxon>Cardiobacterium</taxon>
    </lineage>
</organism>
<evidence type="ECO:0000313" key="1">
    <source>
        <dbReference type="EMBL" id="SUX25715.1"/>
    </source>
</evidence>
<accession>A0A381EFB5</accession>
<dbReference type="Proteomes" id="UP000254572">
    <property type="component" value="Unassembled WGS sequence"/>
</dbReference>
<name>A0A381EFB5_9GAMM</name>
<dbReference type="AlphaFoldDB" id="A0A381EFB5"/>
<gene>
    <name evidence="1" type="ORF">NCTC13294_02604</name>
</gene>
<dbReference type="EMBL" id="UFUW01000001">
    <property type="protein sequence ID" value="SUX25715.1"/>
    <property type="molecule type" value="Genomic_DNA"/>
</dbReference>
<reference evidence="1 2" key="1">
    <citation type="submission" date="2018-06" db="EMBL/GenBank/DDBJ databases">
        <authorList>
            <consortium name="Pathogen Informatics"/>
            <person name="Doyle S."/>
        </authorList>
    </citation>
    <scope>NUCLEOTIDE SEQUENCE [LARGE SCALE GENOMIC DNA]</scope>
    <source>
        <strain evidence="1 2">NCTC13294</strain>
    </source>
</reference>
<proteinExistence type="predicted"/>
<protein>
    <submittedName>
        <fullName evidence="1">Uncharacterized protein</fullName>
    </submittedName>
</protein>
<dbReference type="RefSeq" id="WP_115612648.1">
    <property type="nucleotide sequence ID" value="NZ_JBHLZC010000001.1"/>
</dbReference>
<evidence type="ECO:0000313" key="2">
    <source>
        <dbReference type="Proteomes" id="UP000254572"/>
    </source>
</evidence>
<keyword evidence="2" id="KW-1185">Reference proteome</keyword>
<sequence>MRQFHLRDHYFADLVRDDAGNLTTSGDGWVRITSQAGIDAICASITNGGEVWLNDKGQLCVSGPAPAPGMVFDRQKGWQADVQAQAALLAQAKENKLHAIATAAQDFINTAAGLTGIPAFEQESWAQQAREAEAWAADNNAETPLLAGIAAARGVPLDLLRQKALSKSRAYTTLTATIAGQRQALEDAVAACADVAAVEAIEVQFTAPEFNQ</sequence>